<keyword evidence="4" id="KW-1185">Reference proteome</keyword>
<name>A0AAV7E7R1_ARIFI</name>
<dbReference type="EMBL" id="JAINDJ010000006">
    <property type="protein sequence ID" value="KAG9443532.1"/>
    <property type="molecule type" value="Genomic_DNA"/>
</dbReference>
<evidence type="ECO:0000256" key="1">
    <source>
        <dbReference type="SAM" id="MobiDB-lite"/>
    </source>
</evidence>
<organism evidence="3 4">
    <name type="scientific">Aristolochia fimbriata</name>
    <name type="common">White veined hardy Dutchman's pipe vine</name>
    <dbReference type="NCBI Taxonomy" id="158543"/>
    <lineage>
        <taxon>Eukaryota</taxon>
        <taxon>Viridiplantae</taxon>
        <taxon>Streptophyta</taxon>
        <taxon>Embryophyta</taxon>
        <taxon>Tracheophyta</taxon>
        <taxon>Spermatophyta</taxon>
        <taxon>Magnoliopsida</taxon>
        <taxon>Magnoliidae</taxon>
        <taxon>Piperales</taxon>
        <taxon>Aristolochiaceae</taxon>
        <taxon>Aristolochia</taxon>
    </lineage>
</organism>
<protein>
    <submittedName>
        <fullName evidence="3">Uncharacterized protein</fullName>
    </submittedName>
</protein>
<keyword evidence="2" id="KW-1133">Transmembrane helix</keyword>
<keyword evidence="2" id="KW-0812">Transmembrane</keyword>
<evidence type="ECO:0000313" key="3">
    <source>
        <dbReference type="EMBL" id="KAG9443532.1"/>
    </source>
</evidence>
<evidence type="ECO:0000256" key="2">
    <source>
        <dbReference type="SAM" id="Phobius"/>
    </source>
</evidence>
<proteinExistence type="predicted"/>
<accession>A0AAV7E7R1</accession>
<sequence length="130" mass="14167">MVYRDDAKTPFGMTGGDQKDRLPDAAWISLPPDKADGATEEGESRFKKVLRTAAKVGTVAVVGIGLVAVGALAVMAASASASAEGDEEEEEKVMKRPGEMGDILRREFEDNPRGYFREHRERMKAARALR</sequence>
<feature type="region of interest" description="Disordered" evidence="1">
    <location>
        <begin position="1"/>
        <end position="23"/>
    </location>
</feature>
<keyword evidence="2" id="KW-0472">Membrane</keyword>
<evidence type="ECO:0000313" key="4">
    <source>
        <dbReference type="Proteomes" id="UP000825729"/>
    </source>
</evidence>
<feature type="transmembrane region" description="Helical" evidence="2">
    <location>
        <begin position="56"/>
        <end position="77"/>
    </location>
</feature>
<reference evidence="3 4" key="1">
    <citation type="submission" date="2021-07" db="EMBL/GenBank/DDBJ databases">
        <title>The Aristolochia fimbriata genome: insights into angiosperm evolution, floral development and chemical biosynthesis.</title>
        <authorList>
            <person name="Jiao Y."/>
        </authorList>
    </citation>
    <scope>NUCLEOTIDE SEQUENCE [LARGE SCALE GENOMIC DNA]</scope>
    <source>
        <strain evidence="3">IBCAS-2021</strain>
        <tissue evidence="3">Leaf</tissue>
    </source>
</reference>
<dbReference type="AlphaFoldDB" id="A0AAV7E7R1"/>
<comment type="caution">
    <text evidence="3">The sequence shown here is derived from an EMBL/GenBank/DDBJ whole genome shotgun (WGS) entry which is preliminary data.</text>
</comment>
<dbReference type="Proteomes" id="UP000825729">
    <property type="component" value="Unassembled WGS sequence"/>
</dbReference>
<gene>
    <name evidence="3" type="ORF">H6P81_014872</name>
</gene>